<dbReference type="GO" id="GO:0005524">
    <property type="term" value="F:ATP binding"/>
    <property type="evidence" value="ECO:0007669"/>
    <property type="project" value="UniProtKB-KW"/>
</dbReference>
<sequence>MDQMNEPAHVVIITGLSGAGRSQAANVLEDIGYFVVDNLPTVLIDDLVNAIGSVEGSRTHIAVVVDTRAGMDAESLDLALIGLHRDGLRTTVLFLTADDRVLARRFEESRRPHPVDAASLDEAIALERAAFEDVRAGSDVIIDTSELNVHELRDTLRAAFTDTVAEPTMRIDVTSFGFKRGVPTVVDLLFDVRFLPNPHWVPDLRGRTGLDDPVREYVFSYPEATEFLDRVTSLLAFLVPHYEAEGKSYLMIGVGCTGGRHRSVALAEAIAQRLTDGGIPTDVRHRDVER</sequence>
<proteinExistence type="inferred from homology"/>
<evidence type="ECO:0000259" key="4">
    <source>
        <dbReference type="Pfam" id="PF03668"/>
    </source>
</evidence>
<evidence type="ECO:0000256" key="2">
    <source>
        <dbReference type="ARBA" id="ARBA00022840"/>
    </source>
</evidence>
<dbReference type="InterPro" id="IPR053931">
    <property type="entry name" value="RapZ_C"/>
</dbReference>
<keyword evidence="3" id="KW-0342">GTP-binding</keyword>
<protein>
    <submittedName>
        <fullName evidence="6">RNase adapter protein RapZ</fullName>
    </submittedName>
</protein>
<dbReference type="InterPro" id="IPR005337">
    <property type="entry name" value="RapZ-like"/>
</dbReference>
<dbReference type="AlphaFoldDB" id="A0A3B0SRK1"/>
<dbReference type="Pfam" id="PF22740">
    <property type="entry name" value="PapZ_C"/>
    <property type="match status" value="1"/>
</dbReference>
<dbReference type="PANTHER" id="PTHR30448:SF0">
    <property type="entry name" value="RNASE ADAPTER PROTEIN RAPZ"/>
    <property type="match status" value="1"/>
</dbReference>
<dbReference type="EMBL" id="UOEI01000208">
    <property type="protein sequence ID" value="VAV97455.1"/>
    <property type="molecule type" value="Genomic_DNA"/>
</dbReference>
<dbReference type="NCBIfam" id="NF003828">
    <property type="entry name" value="PRK05416.1"/>
    <property type="match status" value="1"/>
</dbReference>
<dbReference type="PANTHER" id="PTHR30448">
    <property type="entry name" value="RNASE ADAPTER PROTEIN RAPZ"/>
    <property type="match status" value="1"/>
</dbReference>
<dbReference type="InterPro" id="IPR027417">
    <property type="entry name" value="P-loop_NTPase"/>
</dbReference>
<feature type="domain" description="RapZ C-terminal" evidence="5">
    <location>
        <begin position="169"/>
        <end position="289"/>
    </location>
</feature>
<gene>
    <name evidence="6" type="ORF">MNBD_ACTINO01-1776</name>
</gene>
<dbReference type="SUPFAM" id="SSF52540">
    <property type="entry name" value="P-loop containing nucleoside triphosphate hydrolases"/>
    <property type="match status" value="1"/>
</dbReference>
<keyword evidence="1" id="KW-0547">Nucleotide-binding</keyword>
<evidence type="ECO:0000256" key="3">
    <source>
        <dbReference type="ARBA" id="ARBA00023134"/>
    </source>
</evidence>
<evidence type="ECO:0000256" key="1">
    <source>
        <dbReference type="ARBA" id="ARBA00022741"/>
    </source>
</evidence>
<dbReference type="Pfam" id="PF03668">
    <property type="entry name" value="RapZ-like_N"/>
    <property type="match status" value="1"/>
</dbReference>
<name>A0A3B0SRK1_9ZZZZ</name>
<dbReference type="InterPro" id="IPR053930">
    <property type="entry name" value="RapZ-like_N"/>
</dbReference>
<reference evidence="6" key="1">
    <citation type="submission" date="2018-06" db="EMBL/GenBank/DDBJ databases">
        <authorList>
            <person name="Zhirakovskaya E."/>
        </authorList>
    </citation>
    <scope>NUCLEOTIDE SEQUENCE</scope>
</reference>
<dbReference type="GO" id="GO:0005525">
    <property type="term" value="F:GTP binding"/>
    <property type="evidence" value="ECO:0007669"/>
    <property type="project" value="UniProtKB-KW"/>
</dbReference>
<dbReference type="HAMAP" id="MF_00636">
    <property type="entry name" value="RapZ_like"/>
    <property type="match status" value="1"/>
</dbReference>
<evidence type="ECO:0000313" key="6">
    <source>
        <dbReference type="EMBL" id="VAV97455.1"/>
    </source>
</evidence>
<evidence type="ECO:0000259" key="5">
    <source>
        <dbReference type="Pfam" id="PF22740"/>
    </source>
</evidence>
<accession>A0A3B0SRK1</accession>
<keyword evidence="2" id="KW-0067">ATP-binding</keyword>
<organism evidence="6">
    <name type="scientific">hydrothermal vent metagenome</name>
    <dbReference type="NCBI Taxonomy" id="652676"/>
    <lineage>
        <taxon>unclassified sequences</taxon>
        <taxon>metagenomes</taxon>
        <taxon>ecological metagenomes</taxon>
    </lineage>
</organism>
<dbReference type="Gene3D" id="3.40.50.300">
    <property type="entry name" value="P-loop containing nucleotide triphosphate hydrolases"/>
    <property type="match status" value="1"/>
</dbReference>
<dbReference type="PIRSF" id="PIRSF005052">
    <property type="entry name" value="P-loopkin"/>
    <property type="match status" value="1"/>
</dbReference>
<feature type="domain" description="RapZ-like N-terminal" evidence="4">
    <location>
        <begin position="9"/>
        <end position="161"/>
    </location>
</feature>